<dbReference type="GO" id="GO:0000160">
    <property type="term" value="P:phosphorelay signal transduction system"/>
    <property type="evidence" value="ECO:0007669"/>
    <property type="project" value="InterPro"/>
</dbReference>
<evidence type="ECO:0000256" key="1">
    <source>
        <dbReference type="ARBA" id="ARBA00022553"/>
    </source>
</evidence>
<dbReference type="PANTHER" id="PTHR43214:SF43">
    <property type="entry name" value="TWO-COMPONENT RESPONSE REGULATOR"/>
    <property type="match status" value="1"/>
</dbReference>
<dbReference type="InterPro" id="IPR058245">
    <property type="entry name" value="NreC/VraR/RcsB-like_REC"/>
</dbReference>
<dbReference type="GO" id="GO:0006355">
    <property type="term" value="P:regulation of DNA-templated transcription"/>
    <property type="evidence" value="ECO:0007669"/>
    <property type="project" value="InterPro"/>
</dbReference>
<dbReference type="PROSITE" id="PS50043">
    <property type="entry name" value="HTH_LUXR_2"/>
    <property type="match status" value="1"/>
</dbReference>
<dbReference type="Gene3D" id="1.10.10.10">
    <property type="entry name" value="Winged helix-like DNA-binding domain superfamily/Winged helix DNA-binding domain"/>
    <property type="match status" value="1"/>
</dbReference>
<dbReference type="PROSITE" id="PS00622">
    <property type="entry name" value="HTH_LUXR_1"/>
    <property type="match status" value="1"/>
</dbReference>
<dbReference type="CDD" id="cd06170">
    <property type="entry name" value="LuxR_C_like"/>
    <property type="match status" value="1"/>
</dbReference>
<feature type="modified residue" description="4-aspartylphosphate" evidence="3">
    <location>
        <position position="80"/>
    </location>
</feature>
<dbReference type="InterPro" id="IPR011006">
    <property type="entry name" value="CheY-like_superfamily"/>
</dbReference>
<dbReference type="InterPro" id="IPR036388">
    <property type="entry name" value="WH-like_DNA-bd_sf"/>
</dbReference>
<evidence type="ECO:0000313" key="6">
    <source>
        <dbReference type="EMBL" id="RSV04765.1"/>
    </source>
</evidence>
<accession>A0AAJ4S4V4</accession>
<name>A0AAJ4S4V4_9SPHN</name>
<feature type="domain" description="HTH luxR-type" evidence="4">
    <location>
        <begin position="167"/>
        <end position="232"/>
    </location>
</feature>
<dbReference type="Gene3D" id="3.40.50.2300">
    <property type="match status" value="1"/>
</dbReference>
<feature type="domain" description="Response regulatory" evidence="5">
    <location>
        <begin position="30"/>
        <end position="145"/>
    </location>
</feature>
<dbReference type="SMART" id="SM00448">
    <property type="entry name" value="REC"/>
    <property type="match status" value="1"/>
</dbReference>
<keyword evidence="1 3" id="KW-0597">Phosphoprotein</keyword>
<dbReference type="EMBL" id="QQWO01000005">
    <property type="protein sequence ID" value="RSV04765.1"/>
    <property type="molecule type" value="Genomic_DNA"/>
</dbReference>
<dbReference type="AlphaFoldDB" id="A0AAJ4S4V4"/>
<sequence length="242" mass="26079">MVAEAVFSGGDVVLKAVMSRDSFQTARTPTILIADDHPLIIAGVQALLSSVAFEVVGTALDGQQALHLVHVLNPDVIILDLAMPGRGGMEVLRSLRARNDVRAVVLLTAWISDSDLVEAIDLKVQGIVPKEGSETLLIACLNDVVTGGQWIERSILQRALSIAKVGPDDPRSSLTKRERAIAQLVARGLKNREIAGELCVTEGTIKLMLHRIFAKLQVSNRVELALFMERSAPPIASELLAK</sequence>
<keyword evidence="2 6" id="KW-0238">DNA-binding</keyword>
<dbReference type="Proteomes" id="UP000286681">
    <property type="component" value="Unassembled WGS sequence"/>
</dbReference>
<gene>
    <name evidence="6" type="ORF">CA257_07595</name>
</gene>
<evidence type="ECO:0000256" key="2">
    <source>
        <dbReference type="ARBA" id="ARBA00023125"/>
    </source>
</evidence>
<dbReference type="SUPFAM" id="SSF46894">
    <property type="entry name" value="C-terminal effector domain of the bipartite response regulators"/>
    <property type="match status" value="1"/>
</dbReference>
<dbReference type="InterPro" id="IPR016032">
    <property type="entry name" value="Sig_transdc_resp-reg_C-effctor"/>
</dbReference>
<dbReference type="InterPro" id="IPR001789">
    <property type="entry name" value="Sig_transdc_resp-reg_receiver"/>
</dbReference>
<dbReference type="Pfam" id="PF00072">
    <property type="entry name" value="Response_reg"/>
    <property type="match status" value="1"/>
</dbReference>
<dbReference type="CDD" id="cd17535">
    <property type="entry name" value="REC_NarL-like"/>
    <property type="match status" value="1"/>
</dbReference>
<dbReference type="InterPro" id="IPR000792">
    <property type="entry name" value="Tscrpt_reg_LuxR_C"/>
</dbReference>
<dbReference type="SMART" id="SM00421">
    <property type="entry name" value="HTH_LUXR"/>
    <property type="match status" value="1"/>
</dbReference>
<organism evidence="6 7">
    <name type="scientific">Sphingomonas koreensis</name>
    <dbReference type="NCBI Taxonomy" id="93064"/>
    <lineage>
        <taxon>Bacteria</taxon>
        <taxon>Pseudomonadati</taxon>
        <taxon>Pseudomonadota</taxon>
        <taxon>Alphaproteobacteria</taxon>
        <taxon>Sphingomonadales</taxon>
        <taxon>Sphingomonadaceae</taxon>
        <taxon>Sphingomonas</taxon>
    </lineage>
</organism>
<dbReference type="PROSITE" id="PS50110">
    <property type="entry name" value="RESPONSE_REGULATORY"/>
    <property type="match status" value="1"/>
</dbReference>
<evidence type="ECO:0000313" key="7">
    <source>
        <dbReference type="Proteomes" id="UP000286681"/>
    </source>
</evidence>
<evidence type="ECO:0000259" key="4">
    <source>
        <dbReference type="PROSITE" id="PS50043"/>
    </source>
</evidence>
<dbReference type="Pfam" id="PF00196">
    <property type="entry name" value="GerE"/>
    <property type="match status" value="1"/>
</dbReference>
<comment type="caution">
    <text evidence="6">The sequence shown here is derived from an EMBL/GenBank/DDBJ whole genome shotgun (WGS) entry which is preliminary data.</text>
</comment>
<evidence type="ECO:0000256" key="3">
    <source>
        <dbReference type="PROSITE-ProRule" id="PRU00169"/>
    </source>
</evidence>
<reference evidence="6 7" key="1">
    <citation type="submission" date="2018-07" db="EMBL/GenBank/DDBJ databases">
        <title>Genomic and Epidemiologic Investigation of an Indolent Hospital Outbreak.</title>
        <authorList>
            <person name="Johnson R.C."/>
            <person name="Deming C."/>
            <person name="Conlan S."/>
            <person name="Zellmer C.J."/>
            <person name="Michelin A.V."/>
            <person name="Lee-Lin S."/>
            <person name="Thomas P.J."/>
            <person name="Park M."/>
            <person name="Weingarten R.A."/>
            <person name="Less J."/>
            <person name="Dekker J.P."/>
            <person name="Frank K.M."/>
            <person name="Musser K.A."/>
            <person name="Mcquiston J.R."/>
            <person name="Henderson D.K."/>
            <person name="Lau A.F."/>
            <person name="Palmore T.N."/>
            <person name="Segre J.A."/>
        </authorList>
    </citation>
    <scope>NUCLEOTIDE SEQUENCE [LARGE SCALE GENOMIC DNA]</scope>
    <source>
        <strain evidence="6 7">SK-NIH.Env10_0317</strain>
    </source>
</reference>
<proteinExistence type="predicted"/>
<dbReference type="InterPro" id="IPR039420">
    <property type="entry name" value="WalR-like"/>
</dbReference>
<dbReference type="GO" id="GO:0003677">
    <property type="term" value="F:DNA binding"/>
    <property type="evidence" value="ECO:0007669"/>
    <property type="project" value="UniProtKB-KW"/>
</dbReference>
<dbReference type="PANTHER" id="PTHR43214">
    <property type="entry name" value="TWO-COMPONENT RESPONSE REGULATOR"/>
    <property type="match status" value="1"/>
</dbReference>
<dbReference type="PRINTS" id="PR00038">
    <property type="entry name" value="HTHLUXR"/>
</dbReference>
<dbReference type="SUPFAM" id="SSF52172">
    <property type="entry name" value="CheY-like"/>
    <property type="match status" value="1"/>
</dbReference>
<evidence type="ECO:0000259" key="5">
    <source>
        <dbReference type="PROSITE" id="PS50110"/>
    </source>
</evidence>
<protein>
    <submittedName>
        <fullName evidence="6">DNA-binding response regulator</fullName>
    </submittedName>
</protein>